<evidence type="ECO:0000313" key="3">
    <source>
        <dbReference type="Proteomes" id="UP000029424"/>
    </source>
</evidence>
<proteinExistence type="predicted"/>
<accession>A0AAI8FLV7</accession>
<name>A0AAI8FLV7_9BURK</name>
<feature type="region of interest" description="Disordered" evidence="1">
    <location>
        <begin position="1"/>
        <end position="39"/>
    </location>
</feature>
<feature type="compositionally biased region" description="Basic and acidic residues" evidence="1">
    <location>
        <begin position="100"/>
        <end position="109"/>
    </location>
</feature>
<dbReference type="Proteomes" id="UP000029424">
    <property type="component" value="Chromosome 1"/>
</dbReference>
<protein>
    <submittedName>
        <fullName evidence="2">Uncharacterized protein</fullName>
    </submittedName>
</protein>
<sequence>MEARQCRMCRPAHGETGRRERRTRVTTSPSIRSTVTPTIKSKGCASAASWSCGAHAAKRRPRARPVDHRGLKSGIIATLDASPGLAHASAGTPPAARCHGGTDSRRSAEDSVEGHIWKAFPSGQATSIPSAIPKIMPAVDGTRFVSKIANTGRLKMICERDTVADTVKLFRTCSSVPSQPQCGAKIVVLERTCHACDFRTPATDLLGNRLPCPGHVGHLPDRRPSLFQRQAKKLCRIFQ</sequence>
<dbReference type="AlphaFoldDB" id="A0AAI8FLV7"/>
<gene>
    <name evidence="2" type="ORF">DM82_1699</name>
</gene>
<organism evidence="2 3">
    <name type="scientific">Burkholderia oklahomensis</name>
    <dbReference type="NCBI Taxonomy" id="342113"/>
    <lineage>
        <taxon>Bacteria</taxon>
        <taxon>Pseudomonadati</taxon>
        <taxon>Pseudomonadota</taxon>
        <taxon>Betaproteobacteria</taxon>
        <taxon>Burkholderiales</taxon>
        <taxon>Burkholderiaceae</taxon>
        <taxon>Burkholderia</taxon>
        <taxon>pseudomallei group</taxon>
    </lineage>
</organism>
<dbReference type="KEGG" id="bok:DM82_1699"/>
<evidence type="ECO:0000313" key="2">
    <source>
        <dbReference type="EMBL" id="AIO65160.1"/>
    </source>
</evidence>
<keyword evidence="3" id="KW-1185">Reference proteome</keyword>
<reference evidence="2 3" key="1">
    <citation type="submission" date="2014-06" db="EMBL/GenBank/DDBJ databases">
        <authorList>
            <person name="Bishop-Lilly K.A."/>
            <person name="Broomall S.M."/>
            <person name="Chain P.S."/>
            <person name="Chertkov O."/>
            <person name="Coyne S.R."/>
            <person name="Daligault H.E."/>
            <person name="Davenport K.W."/>
            <person name="Erkkila T."/>
            <person name="Frey K.G."/>
            <person name="Gibbons H.S."/>
            <person name="Gu W."/>
            <person name="Jaissle J."/>
            <person name="Johnson S.L."/>
            <person name="Koroleva G.I."/>
            <person name="Ladner J.T."/>
            <person name="Lo C.-C."/>
            <person name="Minogue T.D."/>
            <person name="Munk C."/>
            <person name="Palacios G.F."/>
            <person name="Redden C.L."/>
            <person name="Rosenzweig C.N."/>
            <person name="Scholz M.B."/>
            <person name="Teshima H."/>
            <person name="Xu Y."/>
        </authorList>
    </citation>
    <scope>NUCLEOTIDE SEQUENCE [LARGE SCALE GENOMIC DNA]</scope>
    <source>
        <strain evidence="2 3">EO147</strain>
    </source>
</reference>
<feature type="region of interest" description="Disordered" evidence="1">
    <location>
        <begin position="85"/>
        <end position="109"/>
    </location>
</feature>
<feature type="compositionally biased region" description="Polar residues" evidence="1">
    <location>
        <begin position="25"/>
        <end position="39"/>
    </location>
</feature>
<evidence type="ECO:0000256" key="1">
    <source>
        <dbReference type="SAM" id="MobiDB-lite"/>
    </source>
</evidence>
<dbReference type="EMBL" id="CP008726">
    <property type="protein sequence ID" value="AIO65160.1"/>
    <property type="molecule type" value="Genomic_DNA"/>
</dbReference>